<dbReference type="InterPro" id="IPR000832">
    <property type="entry name" value="GPCR_2_secretin-like"/>
</dbReference>
<keyword evidence="2 6" id="KW-0812">Transmembrane</keyword>
<dbReference type="PANTHER" id="PTHR23112">
    <property type="entry name" value="G PROTEIN-COUPLED RECEPTOR 157-RELATED"/>
    <property type="match status" value="1"/>
</dbReference>
<reference evidence="9" key="2">
    <citation type="submission" date="2020-11" db="EMBL/GenBank/DDBJ databases">
        <authorList>
            <person name="McCartney M.A."/>
            <person name="Auch B."/>
            <person name="Kono T."/>
            <person name="Mallez S."/>
            <person name="Becker A."/>
            <person name="Gohl D.M."/>
            <person name="Silverstein K.A.T."/>
            <person name="Koren S."/>
            <person name="Bechman K.B."/>
            <person name="Herman A."/>
            <person name="Abrahante J.E."/>
            <person name="Garbe J."/>
        </authorList>
    </citation>
    <scope>NUCLEOTIDE SEQUENCE</scope>
    <source>
        <strain evidence="9">Duluth1</strain>
        <tissue evidence="9">Whole animal</tissue>
    </source>
</reference>
<feature type="compositionally biased region" description="Low complexity" evidence="5">
    <location>
        <begin position="319"/>
        <end position="332"/>
    </location>
</feature>
<comment type="subcellular location">
    <subcellularLocation>
        <location evidence="1">Membrane</location>
        <topology evidence="1">Multi-pass membrane protein</topology>
    </subcellularLocation>
</comment>
<feature type="transmembrane region" description="Helical" evidence="6">
    <location>
        <begin position="19"/>
        <end position="40"/>
    </location>
</feature>
<proteinExistence type="predicted"/>
<feature type="transmembrane region" description="Helical" evidence="6">
    <location>
        <begin position="93"/>
        <end position="114"/>
    </location>
</feature>
<dbReference type="GO" id="GO:0007166">
    <property type="term" value="P:cell surface receptor signaling pathway"/>
    <property type="evidence" value="ECO:0007669"/>
    <property type="project" value="InterPro"/>
</dbReference>
<evidence type="ECO:0000256" key="5">
    <source>
        <dbReference type="SAM" id="MobiDB-lite"/>
    </source>
</evidence>
<dbReference type="AlphaFoldDB" id="A0A9D4GYE8"/>
<dbReference type="PROSITE" id="PS50261">
    <property type="entry name" value="G_PROTEIN_RECEP_F2_4"/>
    <property type="match status" value="1"/>
</dbReference>
<name>A0A9D4GYE8_DREPO</name>
<dbReference type="InterPro" id="IPR022343">
    <property type="entry name" value="GCR1-cAMP_receptor"/>
</dbReference>
<dbReference type="PANTHER" id="PTHR23112:SF47">
    <property type="entry name" value="G-PROTEIN COUPLED RECEPTOR 157"/>
    <property type="match status" value="1"/>
</dbReference>
<evidence type="ECO:0000256" key="2">
    <source>
        <dbReference type="ARBA" id="ARBA00022692"/>
    </source>
</evidence>
<dbReference type="OrthoDB" id="6138721at2759"/>
<evidence type="ECO:0000256" key="1">
    <source>
        <dbReference type="ARBA" id="ARBA00004141"/>
    </source>
</evidence>
<keyword evidence="10" id="KW-1185">Reference proteome</keyword>
<organism evidence="9 10">
    <name type="scientific">Dreissena polymorpha</name>
    <name type="common">Zebra mussel</name>
    <name type="synonym">Mytilus polymorpha</name>
    <dbReference type="NCBI Taxonomy" id="45954"/>
    <lineage>
        <taxon>Eukaryota</taxon>
        <taxon>Metazoa</taxon>
        <taxon>Spiralia</taxon>
        <taxon>Lophotrochozoa</taxon>
        <taxon>Mollusca</taxon>
        <taxon>Bivalvia</taxon>
        <taxon>Autobranchia</taxon>
        <taxon>Heteroconchia</taxon>
        <taxon>Euheterodonta</taxon>
        <taxon>Imparidentia</taxon>
        <taxon>Neoheterodontei</taxon>
        <taxon>Myida</taxon>
        <taxon>Dreissenoidea</taxon>
        <taxon>Dreissenidae</taxon>
        <taxon>Dreissena</taxon>
    </lineage>
</organism>
<feature type="transmembrane region" description="Helical" evidence="6">
    <location>
        <begin position="126"/>
        <end position="147"/>
    </location>
</feature>
<keyword evidence="4 6" id="KW-0472">Membrane</keyword>
<feature type="domain" description="G-protein coupled receptors family 1 profile" evidence="8">
    <location>
        <begin position="31"/>
        <end position="122"/>
    </location>
</feature>
<feature type="transmembrane region" description="Helical" evidence="6">
    <location>
        <begin position="52"/>
        <end position="73"/>
    </location>
</feature>
<evidence type="ECO:0000313" key="9">
    <source>
        <dbReference type="EMBL" id="KAH3824098.1"/>
    </source>
</evidence>
<evidence type="ECO:0000256" key="6">
    <source>
        <dbReference type="SAM" id="Phobius"/>
    </source>
</evidence>
<dbReference type="GO" id="GO:0004930">
    <property type="term" value="F:G protein-coupled receptor activity"/>
    <property type="evidence" value="ECO:0007669"/>
    <property type="project" value="InterPro"/>
</dbReference>
<protein>
    <submittedName>
        <fullName evidence="9">Uncharacterized protein</fullName>
    </submittedName>
</protein>
<comment type="caution">
    <text evidence="9">The sequence shown here is derived from an EMBL/GenBank/DDBJ whole genome shotgun (WGS) entry which is preliminary data.</text>
</comment>
<dbReference type="GO" id="GO:0007189">
    <property type="term" value="P:adenylate cyclase-activating G protein-coupled receptor signaling pathway"/>
    <property type="evidence" value="ECO:0007669"/>
    <property type="project" value="TreeGrafter"/>
</dbReference>
<dbReference type="EMBL" id="JAIWYP010000005">
    <property type="protein sequence ID" value="KAH3824098.1"/>
    <property type="molecule type" value="Genomic_DNA"/>
</dbReference>
<evidence type="ECO:0000259" key="7">
    <source>
        <dbReference type="PROSITE" id="PS50261"/>
    </source>
</evidence>
<evidence type="ECO:0000313" key="10">
    <source>
        <dbReference type="Proteomes" id="UP000828390"/>
    </source>
</evidence>
<feature type="transmembrane region" description="Helical" evidence="6">
    <location>
        <begin position="190"/>
        <end position="212"/>
    </location>
</feature>
<dbReference type="SUPFAM" id="SSF81321">
    <property type="entry name" value="Family A G protein-coupled receptor-like"/>
    <property type="match status" value="1"/>
</dbReference>
<feature type="compositionally biased region" description="Polar residues" evidence="5">
    <location>
        <begin position="309"/>
        <end position="318"/>
    </location>
</feature>
<evidence type="ECO:0000256" key="4">
    <source>
        <dbReference type="ARBA" id="ARBA00023136"/>
    </source>
</evidence>
<feature type="region of interest" description="Disordered" evidence="5">
    <location>
        <begin position="309"/>
        <end position="359"/>
    </location>
</feature>
<feature type="transmembrane region" description="Helical" evidence="6">
    <location>
        <begin position="268"/>
        <end position="289"/>
    </location>
</feature>
<evidence type="ECO:0000256" key="3">
    <source>
        <dbReference type="ARBA" id="ARBA00022989"/>
    </source>
</evidence>
<dbReference type="GO" id="GO:0005886">
    <property type="term" value="C:plasma membrane"/>
    <property type="evidence" value="ECO:0007669"/>
    <property type="project" value="TreeGrafter"/>
</dbReference>
<gene>
    <name evidence="9" type="ORF">DPMN_125926</name>
</gene>
<evidence type="ECO:0000259" key="8">
    <source>
        <dbReference type="PROSITE" id="PS50262"/>
    </source>
</evidence>
<keyword evidence="3 6" id="KW-1133">Transmembrane helix</keyword>
<dbReference type="Pfam" id="PF00002">
    <property type="entry name" value="7tm_2"/>
    <property type="match status" value="1"/>
</dbReference>
<feature type="compositionally biased region" description="Basic and acidic residues" evidence="5">
    <location>
        <begin position="344"/>
        <end position="359"/>
    </location>
</feature>
<feature type="domain" description="G-protein coupled receptors family 2 profile 2" evidence="7">
    <location>
        <begin position="17"/>
        <end position="290"/>
    </location>
</feature>
<dbReference type="InterPro" id="IPR017452">
    <property type="entry name" value="GPCR_Rhodpsn_7TM"/>
</dbReference>
<dbReference type="PRINTS" id="PR02001">
    <property type="entry name" value="GCR1CAMPR"/>
</dbReference>
<dbReference type="InterPro" id="IPR017981">
    <property type="entry name" value="GPCR_2-like_7TM"/>
</dbReference>
<feature type="transmembrane region" description="Helical" evidence="6">
    <location>
        <begin position="233"/>
        <end position="256"/>
    </location>
</feature>
<reference evidence="9" key="1">
    <citation type="journal article" date="2019" name="bioRxiv">
        <title>The Genome of the Zebra Mussel, Dreissena polymorpha: A Resource for Invasive Species Research.</title>
        <authorList>
            <person name="McCartney M.A."/>
            <person name="Auch B."/>
            <person name="Kono T."/>
            <person name="Mallez S."/>
            <person name="Zhang Y."/>
            <person name="Obille A."/>
            <person name="Becker A."/>
            <person name="Abrahante J.E."/>
            <person name="Garbe J."/>
            <person name="Badalamenti J.P."/>
            <person name="Herman A."/>
            <person name="Mangelson H."/>
            <person name="Liachko I."/>
            <person name="Sullivan S."/>
            <person name="Sone E.D."/>
            <person name="Koren S."/>
            <person name="Silverstein K.A.T."/>
            <person name="Beckman K.B."/>
            <person name="Gohl D.M."/>
        </authorList>
    </citation>
    <scope>NUCLEOTIDE SEQUENCE</scope>
    <source>
        <strain evidence="9">Duluth1</strain>
        <tissue evidence="9">Whole animal</tissue>
    </source>
</reference>
<dbReference type="Gene3D" id="1.20.1070.10">
    <property type="entry name" value="Rhodopsin 7-helix transmembrane proteins"/>
    <property type="match status" value="1"/>
</dbReference>
<dbReference type="Proteomes" id="UP000828390">
    <property type="component" value="Unassembled WGS sequence"/>
</dbReference>
<accession>A0A9D4GYE8</accession>
<dbReference type="PROSITE" id="PS50262">
    <property type="entry name" value="G_PROTEIN_RECEP_F1_2"/>
    <property type="match status" value="1"/>
</dbReference>
<sequence length="377" mass="42363">MFCPNNTKNATDDSKNLQIASTVSCVLSMFGAVVIMMTYCCMETIRNTTRKLVTVLSVADFFTSAGYMSAIVVNKYPSVLFNQTTFCRVQSAVTTYSSMVSFFLTVAIAAYLFFAIYREAVPGKRFYIATNIVSWMIPGVVIAVALYHDMLGREDNHGYTIGTGPWCWVKCKDEDNGTKTLLYMLFTGKFWEIGCYVLTAGFYILLKLKLYLHHRFHTLDQLNPDLRSDDRNFLYVWLVLLAIRIWGTIRFLITAFSTNDKLLNTILLYLQAVGDPSQAFFNCILFCLFDTEVRGRIANAISCCVPRKTQSASNEPDASSSLPSVDSSVEDSQSTGSSSEIPDVSERAKLVNKENPGHEKLYQSVNHCWKESNEGSM</sequence>